<sequence>MQGNYYISQENITFSSPSTASSLLIERSSNGLIAWKLTNGETLKEVLNK</sequence>
<evidence type="ECO:0000313" key="3">
    <source>
        <dbReference type="Proteomes" id="UP001501459"/>
    </source>
</evidence>
<dbReference type="InterPro" id="IPR025579">
    <property type="entry name" value="DUF4357"/>
</dbReference>
<feature type="domain" description="DUF4357" evidence="1">
    <location>
        <begin position="2"/>
        <end position="43"/>
    </location>
</feature>
<protein>
    <recommendedName>
        <fullName evidence="1">DUF4357 domain-containing protein</fullName>
    </recommendedName>
</protein>
<gene>
    <name evidence="2" type="ORF">GCM10008983_17620</name>
</gene>
<proteinExistence type="predicted"/>
<name>A0ABN0ZA36_9BACI</name>
<accession>A0ABN0ZA36</accession>
<dbReference type="Proteomes" id="UP001501459">
    <property type="component" value="Unassembled WGS sequence"/>
</dbReference>
<evidence type="ECO:0000259" key="1">
    <source>
        <dbReference type="Pfam" id="PF14267"/>
    </source>
</evidence>
<evidence type="ECO:0000313" key="2">
    <source>
        <dbReference type="EMBL" id="GAA0441001.1"/>
    </source>
</evidence>
<reference evidence="2 3" key="1">
    <citation type="journal article" date="2019" name="Int. J. Syst. Evol. Microbiol.">
        <title>The Global Catalogue of Microorganisms (GCM) 10K type strain sequencing project: providing services to taxonomists for standard genome sequencing and annotation.</title>
        <authorList>
            <consortium name="The Broad Institute Genomics Platform"/>
            <consortium name="The Broad Institute Genome Sequencing Center for Infectious Disease"/>
            <person name="Wu L."/>
            <person name="Ma J."/>
        </authorList>
    </citation>
    <scope>NUCLEOTIDE SEQUENCE [LARGE SCALE GENOMIC DNA]</scope>
    <source>
        <strain evidence="2 3">JCM 12149</strain>
    </source>
</reference>
<organism evidence="2 3">
    <name type="scientific">Lentibacillus halophilus</name>
    <dbReference type="NCBI Taxonomy" id="295065"/>
    <lineage>
        <taxon>Bacteria</taxon>
        <taxon>Bacillati</taxon>
        <taxon>Bacillota</taxon>
        <taxon>Bacilli</taxon>
        <taxon>Bacillales</taxon>
        <taxon>Bacillaceae</taxon>
        <taxon>Lentibacillus</taxon>
    </lineage>
</organism>
<keyword evidence="3" id="KW-1185">Reference proteome</keyword>
<dbReference type="Pfam" id="PF14267">
    <property type="entry name" value="DUF4357"/>
    <property type="match status" value="1"/>
</dbReference>
<dbReference type="EMBL" id="BAAADM010000045">
    <property type="protein sequence ID" value="GAA0441001.1"/>
    <property type="molecule type" value="Genomic_DNA"/>
</dbReference>
<comment type="caution">
    <text evidence="2">The sequence shown here is derived from an EMBL/GenBank/DDBJ whole genome shotgun (WGS) entry which is preliminary data.</text>
</comment>